<evidence type="ECO:0000313" key="1">
    <source>
        <dbReference type="EMBL" id="HAS8541268.1"/>
    </source>
</evidence>
<comment type="caution">
    <text evidence="1">The sequence shown here is derived from an EMBL/GenBank/DDBJ whole genome shotgun (WGS) entry which is preliminary data.</text>
</comment>
<protein>
    <submittedName>
        <fullName evidence="1">Uncharacterized protein</fullName>
    </submittedName>
</protein>
<reference evidence="1" key="1">
    <citation type="journal article" date="2018" name="Genome Biol.">
        <title>SKESA: strategic k-mer extension for scrupulous assemblies.</title>
        <authorList>
            <person name="Souvorov A."/>
            <person name="Agarwala R."/>
            <person name="Lipman D.J."/>
        </authorList>
    </citation>
    <scope>NUCLEOTIDE SEQUENCE</scope>
    <source>
        <strain evidence="1">BCW_3452</strain>
    </source>
</reference>
<name>A0A8H9TGB2_VIBVL</name>
<proteinExistence type="predicted"/>
<dbReference type="Proteomes" id="UP000863257">
    <property type="component" value="Unassembled WGS sequence"/>
</dbReference>
<gene>
    <name evidence="1" type="ORF">I7730_15910</name>
</gene>
<dbReference type="AlphaFoldDB" id="A0A8H9TGB2"/>
<accession>A0A8H9TGB2</accession>
<sequence>MHNKADNTCNPMQKVAADLNRSIERRFNRLEVGMIVMHPSGKKVKIKSGCFLDPTYGRVSNHWSWNEVHEDGSLGAEGSGYGWKILPKDIIHYPSK</sequence>
<organism evidence="1">
    <name type="scientific">Vibrio vulnificus</name>
    <dbReference type="NCBI Taxonomy" id="672"/>
    <lineage>
        <taxon>Bacteria</taxon>
        <taxon>Pseudomonadati</taxon>
        <taxon>Pseudomonadota</taxon>
        <taxon>Gammaproteobacteria</taxon>
        <taxon>Vibrionales</taxon>
        <taxon>Vibrionaceae</taxon>
        <taxon>Vibrio</taxon>
    </lineage>
</organism>
<dbReference type="EMBL" id="DACRBY010000020">
    <property type="protein sequence ID" value="HAS8541268.1"/>
    <property type="molecule type" value="Genomic_DNA"/>
</dbReference>
<reference evidence="1" key="2">
    <citation type="submission" date="2019-01" db="EMBL/GenBank/DDBJ databases">
        <authorList>
            <consortium name="NCBI Pathogen Detection Project"/>
        </authorList>
    </citation>
    <scope>NUCLEOTIDE SEQUENCE</scope>
    <source>
        <strain evidence="1">BCW_3452</strain>
    </source>
</reference>